<keyword evidence="1" id="KW-0560">Oxidoreductase</keyword>
<evidence type="ECO:0000313" key="4">
    <source>
        <dbReference type="EMBL" id="QEO16697.1"/>
    </source>
</evidence>
<dbReference type="RefSeq" id="WP_149278138.1">
    <property type="nucleotide sequence ID" value="NZ_CP043506.1"/>
</dbReference>
<dbReference type="GO" id="GO:0016705">
    <property type="term" value="F:oxidoreductase activity, acting on paired donors, with incorporation or reduction of molecular oxygen"/>
    <property type="evidence" value="ECO:0007669"/>
    <property type="project" value="UniProtKB-UniRule"/>
</dbReference>
<dbReference type="InterPro" id="IPR036873">
    <property type="entry name" value="Rhodanese-like_dom_sf"/>
</dbReference>
<proteinExistence type="inferred from homology"/>
<dbReference type="CDD" id="cd01518">
    <property type="entry name" value="RHOD_YceA"/>
    <property type="match status" value="1"/>
</dbReference>
<reference evidence="4 5" key="1">
    <citation type="submission" date="2019-09" db="EMBL/GenBank/DDBJ databases">
        <title>Genome sequencing of strain KACC 21233.</title>
        <authorList>
            <person name="Heo J."/>
            <person name="Kim S.-J."/>
            <person name="Kim J.-S."/>
            <person name="Hong S.-B."/>
            <person name="Kwon S.-W."/>
        </authorList>
    </citation>
    <scope>NUCLEOTIDE SEQUENCE [LARGE SCALE GENOMIC DNA]</scope>
    <source>
        <strain evidence="4 5">KACC 21233</strain>
    </source>
</reference>
<keyword evidence="1" id="KW-0819">tRNA processing</keyword>
<evidence type="ECO:0000259" key="3">
    <source>
        <dbReference type="PROSITE" id="PS50206"/>
    </source>
</evidence>
<comment type="function">
    <text evidence="1">Catalyzes oxygen-dependent 5-hydroxyuridine (ho5U) modification at position 34 in tRNAs.</text>
</comment>
<organism evidence="4 5">
    <name type="scientific">Acetobacter vaccinii</name>
    <dbReference type="NCBI Taxonomy" id="2592655"/>
    <lineage>
        <taxon>Bacteria</taxon>
        <taxon>Pseudomonadati</taxon>
        <taxon>Pseudomonadota</taxon>
        <taxon>Alphaproteobacteria</taxon>
        <taxon>Acetobacterales</taxon>
        <taxon>Acetobacteraceae</taxon>
        <taxon>Acetobacter</taxon>
    </lineage>
</organism>
<dbReference type="KEGG" id="acek:FLP30_02125"/>
<dbReference type="SMART" id="SM00450">
    <property type="entry name" value="RHOD"/>
    <property type="match status" value="1"/>
</dbReference>
<dbReference type="GO" id="GO:0016740">
    <property type="term" value="F:transferase activity"/>
    <property type="evidence" value="ECO:0007669"/>
    <property type="project" value="UniProtKB-KW"/>
</dbReference>
<dbReference type="PANTHER" id="PTHR43268">
    <property type="entry name" value="THIOSULFATE SULFURTRANSFERASE/RHODANESE-LIKE DOMAIN-CONTAINING PROTEIN 2"/>
    <property type="match status" value="1"/>
</dbReference>
<sequence length="356" mass="39921">MTTSATPATQPETPTTDLPVCVAALYRFTSFAQPEALRPILQDSCVAHGVRGILLLAHEGINGTIAGPDAGIQAVLEQIRALPGCADIEVKFSRAPAMPFLRMKVRLKKEIVTMGVDNIDPNHCVGTYVNPQEWNTLLRDPDTVLIDTRNDYEVAVGTFENALDPQIKTFRDFPQWFRQNRERFEATGRKPRIAMFCTGGIRCEKATAFVRAEGLDEVYHLHGGILKYLETMPEAESLWKGECFVFDQRVTVGHGLKPGALELCHACRAPLTPEDRQSPLYEAGTSCPHCHGRWDASHQTRHAEREHQTRLAAQRGTGHLGANMAEERARKRQKREEELRYQRALRSGSEDQNEQP</sequence>
<dbReference type="NCBIfam" id="NF001136">
    <property type="entry name" value="PRK00142.1-4"/>
    <property type="match status" value="1"/>
</dbReference>
<evidence type="ECO:0000313" key="5">
    <source>
        <dbReference type="Proteomes" id="UP000324536"/>
    </source>
</evidence>
<dbReference type="Gene3D" id="3.30.70.100">
    <property type="match status" value="1"/>
</dbReference>
<name>A0A5C1YNP6_9PROT</name>
<dbReference type="GO" id="GO:0006400">
    <property type="term" value="P:tRNA modification"/>
    <property type="evidence" value="ECO:0007669"/>
    <property type="project" value="UniProtKB-UniRule"/>
</dbReference>
<dbReference type="Pfam" id="PF00581">
    <property type="entry name" value="Rhodanese"/>
    <property type="match status" value="1"/>
</dbReference>
<feature type="region of interest" description="Disordered" evidence="2">
    <location>
        <begin position="312"/>
        <end position="356"/>
    </location>
</feature>
<dbReference type="Pfam" id="PF17773">
    <property type="entry name" value="UPF0176_N"/>
    <property type="match status" value="1"/>
</dbReference>
<dbReference type="OrthoDB" id="9778326at2"/>
<gene>
    <name evidence="1" type="primary">trhO</name>
    <name evidence="4" type="ORF">FLP30_02125</name>
</gene>
<dbReference type="AlphaFoldDB" id="A0A5C1YNP6"/>
<protein>
    <recommendedName>
        <fullName evidence="1">tRNA uridine(34) hydroxylase</fullName>
        <ecNumber evidence="1">1.14.-.-</ecNumber>
    </recommendedName>
    <alternativeName>
        <fullName evidence="1">tRNA hydroxylation protein O</fullName>
    </alternativeName>
</protein>
<dbReference type="SUPFAM" id="SSF52821">
    <property type="entry name" value="Rhodanese/Cell cycle control phosphatase"/>
    <property type="match status" value="1"/>
</dbReference>
<evidence type="ECO:0000256" key="2">
    <source>
        <dbReference type="SAM" id="MobiDB-lite"/>
    </source>
</evidence>
<dbReference type="InterPro" id="IPR020936">
    <property type="entry name" value="TrhO"/>
</dbReference>
<feature type="compositionally biased region" description="Basic and acidic residues" evidence="2">
    <location>
        <begin position="325"/>
        <end position="341"/>
    </location>
</feature>
<evidence type="ECO:0000256" key="1">
    <source>
        <dbReference type="HAMAP-Rule" id="MF_00469"/>
    </source>
</evidence>
<keyword evidence="5" id="KW-1185">Reference proteome</keyword>
<keyword evidence="4" id="KW-0808">Transferase</keyword>
<dbReference type="PROSITE" id="PS50206">
    <property type="entry name" value="RHODANESE_3"/>
    <property type="match status" value="1"/>
</dbReference>
<dbReference type="Proteomes" id="UP000324536">
    <property type="component" value="Chromosome"/>
</dbReference>
<comment type="similarity">
    <text evidence="1">Belongs to the TrhO family.</text>
</comment>
<dbReference type="EMBL" id="CP043506">
    <property type="protein sequence ID" value="QEO16697.1"/>
    <property type="molecule type" value="Genomic_DNA"/>
</dbReference>
<dbReference type="InterPro" id="IPR040503">
    <property type="entry name" value="TRHO_N"/>
</dbReference>
<dbReference type="EC" id="1.14.-.-" evidence="1"/>
<comment type="catalytic activity">
    <reaction evidence="1">
        <text>uridine(34) in tRNA + AH2 + O2 = 5-hydroxyuridine(34) in tRNA + A + H2O</text>
        <dbReference type="Rhea" id="RHEA:64224"/>
        <dbReference type="Rhea" id="RHEA-COMP:11727"/>
        <dbReference type="Rhea" id="RHEA-COMP:13381"/>
        <dbReference type="ChEBI" id="CHEBI:13193"/>
        <dbReference type="ChEBI" id="CHEBI:15377"/>
        <dbReference type="ChEBI" id="CHEBI:15379"/>
        <dbReference type="ChEBI" id="CHEBI:17499"/>
        <dbReference type="ChEBI" id="CHEBI:65315"/>
        <dbReference type="ChEBI" id="CHEBI:136877"/>
    </reaction>
</comment>
<dbReference type="HAMAP" id="MF_00469">
    <property type="entry name" value="TrhO"/>
    <property type="match status" value="1"/>
</dbReference>
<dbReference type="Gene3D" id="3.40.250.10">
    <property type="entry name" value="Rhodanese-like domain"/>
    <property type="match status" value="1"/>
</dbReference>
<dbReference type="PANTHER" id="PTHR43268:SF3">
    <property type="entry name" value="RHODANESE-LIKE DOMAIN-CONTAINING PROTEIN 7-RELATED"/>
    <property type="match status" value="1"/>
</dbReference>
<feature type="domain" description="Rhodanese" evidence="3">
    <location>
        <begin position="139"/>
        <end position="237"/>
    </location>
</feature>
<accession>A0A5C1YNP6</accession>
<dbReference type="InterPro" id="IPR001763">
    <property type="entry name" value="Rhodanese-like_dom"/>
</dbReference>